<proteinExistence type="predicted"/>
<evidence type="ECO:0000313" key="1">
    <source>
        <dbReference type="EMBL" id="MSU02682.1"/>
    </source>
</evidence>
<dbReference type="RefSeq" id="WP_154441733.1">
    <property type="nucleotide sequence ID" value="NZ_JAHLPJ010000001.1"/>
</dbReference>
<dbReference type="EMBL" id="VUNQ01000039">
    <property type="protein sequence ID" value="MSU02682.1"/>
    <property type="molecule type" value="Genomic_DNA"/>
</dbReference>
<sequence length="176" mass="20995">MKKLEFTGFHATSLDNWNKINKDGFLINKKRKNEWLGHGIYLFTYKIDAQSWAKGTYYCSPNPVVLKCMIEVEEDKYLDLDNPEEMHKYDKYYNEILQLLSKEGKSVVFKNKYEGMCFGLNIYKKDKNIDLIKHTFPNNRTKNVMKYENNIYGYKYNEVQMCASRNEVIVKKDLYS</sequence>
<keyword evidence="2" id="KW-1185">Reference proteome</keyword>
<name>A0A6N7XPC9_9FIRM</name>
<reference evidence="1 2" key="1">
    <citation type="submission" date="2019-09" db="EMBL/GenBank/DDBJ databases">
        <title>In-depth cultivation of the pig gut microbiome towards novel bacterial diversity and tailored functional studies.</title>
        <authorList>
            <person name="Wylensek D."/>
            <person name="Hitch T.C.A."/>
            <person name="Clavel T."/>
        </authorList>
    </citation>
    <scope>NUCLEOTIDE SEQUENCE [LARGE SCALE GENOMIC DNA]</scope>
    <source>
        <strain evidence="1 2">WCA3-693-APC-4?</strain>
    </source>
</reference>
<accession>A0A6N7XPC9</accession>
<protein>
    <recommendedName>
        <fullName evidence="3">DUF3990 domain-containing protein</fullName>
    </recommendedName>
</protein>
<dbReference type="Gene3D" id="3.90.228.10">
    <property type="match status" value="1"/>
</dbReference>
<dbReference type="Proteomes" id="UP000469523">
    <property type="component" value="Unassembled WGS sequence"/>
</dbReference>
<evidence type="ECO:0008006" key="3">
    <source>
        <dbReference type="Google" id="ProtNLM"/>
    </source>
</evidence>
<dbReference type="SUPFAM" id="SSF56399">
    <property type="entry name" value="ADP-ribosylation"/>
    <property type="match status" value="1"/>
</dbReference>
<organism evidence="1 2">
    <name type="scientific">Tissierella pigra</name>
    <dbReference type="NCBI Taxonomy" id="2607614"/>
    <lineage>
        <taxon>Bacteria</taxon>
        <taxon>Bacillati</taxon>
        <taxon>Bacillota</taxon>
        <taxon>Tissierellia</taxon>
        <taxon>Tissierellales</taxon>
        <taxon>Tissierellaceae</taxon>
        <taxon>Tissierella</taxon>
    </lineage>
</organism>
<evidence type="ECO:0000313" key="2">
    <source>
        <dbReference type="Proteomes" id="UP000469523"/>
    </source>
</evidence>
<dbReference type="AlphaFoldDB" id="A0A6N7XPC9"/>
<gene>
    <name evidence="1" type="ORF">FYJ83_14570</name>
</gene>
<comment type="caution">
    <text evidence="1">The sequence shown here is derived from an EMBL/GenBank/DDBJ whole genome shotgun (WGS) entry which is preliminary data.</text>
</comment>